<evidence type="ECO:0000313" key="2">
    <source>
        <dbReference type="EMBL" id="MFC7235448.1"/>
    </source>
</evidence>
<dbReference type="CDD" id="cd02226">
    <property type="entry name" value="cupin_YdbB-like"/>
    <property type="match status" value="1"/>
</dbReference>
<sequence>MAVDLDDAFDRIDDFWDPHVAAELNGQHVKLARLKGEFDWHRHDDADELFYVHEGDLTIRLRDDPDIELSAGQLHVVPAGVEHQPVAEEECRVLLFEPAGTLNTGNVESERTVVEEKRLD</sequence>
<feature type="domain" description="Cupin type-2" evidence="1">
    <location>
        <begin position="36"/>
        <end position="94"/>
    </location>
</feature>
<dbReference type="EMBL" id="JBHTAP010000001">
    <property type="protein sequence ID" value="MFC7235448.1"/>
    <property type="molecule type" value="Genomic_DNA"/>
</dbReference>
<dbReference type="InterPro" id="IPR013096">
    <property type="entry name" value="Cupin_2"/>
</dbReference>
<comment type="caution">
    <text evidence="2">The sequence shown here is derived from an EMBL/GenBank/DDBJ whole genome shotgun (WGS) entry which is preliminary data.</text>
</comment>
<protein>
    <submittedName>
        <fullName evidence="2">Cupin domain-containing protein</fullName>
    </submittedName>
</protein>
<dbReference type="SUPFAM" id="SSF51182">
    <property type="entry name" value="RmlC-like cupins"/>
    <property type="match status" value="1"/>
</dbReference>
<dbReference type="InterPro" id="IPR014710">
    <property type="entry name" value="RmlC-like_jellyroll"/>
</dbReference>
<dbReference type="InterPro" id="IPR011051">
    <property type="entry name" value="RmlC_Cupin_sf"/>
</dbReference>
<organism evidence="2 3">
    <name type="scientific">Halosegnis marinus</name>
    <dbReference type="NCBI Taxonomy" id="3034023"/>
    <lineage>
        <taxon>Archaea</taxon>
        <taxon>Methanobacteriati</taxon>
        <taxon>Methanobacteriota</taxon>
        <taxon>Stenosarchaea group</taxon>
        <taxon>Halobacteria</taxon>
        <taxon>Halobacteriales</taxon>
        <taxon>Natronomonadaceae</taxon>
        <taxon>Halosegnis</taxon>
    </lineage>
</organism>
<keyword evidence="3" id="KW-1185">Reference proteome</keyword>
<dbReference type="GeneID" id="79267141"/>
<dbReference type="AlphaFoldDB" id="A0ABD5ZPV8"/>
<accession>A0ABD5ZPV8</accession>
<name>A0ABD5ZPV8_9EURY</name>
<dbReference type="Gene3D" id="2.60.120.10">
    <property type="entry name" value="Jelly Rolls"/>
    <property type="match status" value="1"/>
</dbReference>
<dbReference type="InterPro" id="IPR052044">
    <property type="entry name" value="PKS_Associated_Protein"/>
</dbReference>
<dbReference type="RefSeq" id="WP_276233579.1">
    <property type="nucleotide sequence ID" value="NZ_CP119802.1"/>
</dbReference>
<proteinExistence type="predicted"/>
<reference evidence="2 3" key="1">
    <citation type="journal article" date="2019" name="Int. J. Syst. Evol. Microbiol.">
        <title>The Global Catalogue of Microorganisms (GCM) 10K type strain sequencing project: providing services to taxonomists for standard genome sequencing and annotation.</title>
        <authorList>
            <consortium name="The Broad Institute Genomics Platform"/>
            <consortium name="The Broad Institute Genome Sequencing Center for Infectious Disease"/>
            <person name="Wu L."/>
            <person name="Ma J."/>
        </authorList>
    </citation>
    <scope>NUCLEOTIDE SEQUENCE [LARGE SCALE GENOMIC DNA]</scope>
    <source>
        <strain evidence="2 3">DT85</strain>
    </source>
</reference>
<gene>
    <name evidence="2" type="ORF">ACFQJ4_08995</name>
</gene>
<dbReference type="PANTHER" id="PTHR36114">
    <property type="entry name" value="16.7 KDA PROTEIN IN WHIE LOCUS"/>
    <property type="match status" value="1"/>
</dbReference>
<evidence type="ECO:0000313" key="3">
    <source>
        <dbReference type="Proteomes" id="UP001596398"/>
    </source>
</evidence>
<evidence type="ECO:0000259" key="1">
    <source>
        <dbReference type="Pfam" id="PF07883"/>
    </source>
</evidence>
<dbReference type="Proteomes" id="UP001596398">
    <property type="component" value="Unassembled WGS sequence"/>
</dbReference>
<dbReference type="PANTHER" id="PTHR36114:SF1">
    <property type="entry name" value="16.7 KDA PROTEIN IN WHIE LOCUS"/>
    <property type="match status" value="1"/>
</dbReference>
<dbReference type="Pfam" id="PF07883">
    <property type="entry name" value="Cupin_2"/>
    <property type="match status" value="1"/>
</dbReference>